<dbReference type="InterPro" id="IPR024072">
    <property type="entry name" value="DHFR-like_dom_sf"/>
</dbReference>
<reference evidence="3 4" key="1">
    <citation type="submission" date="2020-07" db="EMBL/GenBank/DDBJ databases">
        <title>Genomic Encyclopedia of Type Strains, Phase IV (KMG-IV): sequencing the most valuable type-strain genomes for metagenomic binning, comparative biology and taxonomic classification.</title>
        <authorList>
            <person name="Goeker M."/>
        </authorList>
    </citation>
    <scope>NUCLEOTIDE SEQUENCE [LARGE SCALE GENOMIC DNA]</scope>
    <source>
        <strain evidence="3 4">DSM 45533</strain>
    </source>
</reference>
<evidence type="ECO:0000256" key="1">
    <source>
        <dbReference type="SAM" id="MobiDB-lite"/>
    </source>
</evidence>
<dbReference type="SUPFAM" id="SSF53597">
    <property type="entry name" value="Dihydrofolate reductase-like"/>
    <property type="match status" value="1"/>
</dbReference>
<dbReference type="AlphaFoldDB" id="A0A7W0CLJ4"/>
<protein>
    <submittedName>
        <fullName evidence="3">Dihydrofolate reductase</fullName>
    </submittedName>
</protein>
<dbReference type="InterPro" id="IPR050765">
    <property type="entry name" value="Riboflavin_Biosynth_HTPR"/>
</dbReference>
<comment type="caution">
    <text evidence="3">The sequence shown here is derived from an EMBL/GenBank/DDBJ whole genome shotgun (WGS) entry which is preliminary data.</text>
</comment>
<dbReference type="RefSeq" id="WP_181611912.1">
    <property type="nucleotide sequence ID" value="NZ_BAABAM010000003.1"/>
</dbReference>
<feature type="region of interest" description="Disordered" evidence="1">
    <location>
        <begin position="10"/>
        <end position="31"/>
    </location>
</feature>
<dbReference type="PANTHER" id="PTHR38011:SF2">
    <property type="entry name" value="BIFUNCTIONAL DEAMINASE-REDUCTASE DOMAIN PROTEIN"/>
    <property type="match status" value="1"/>
</dbReference>
<dbReference type="GO" id="GO:0008703">
    <property type="term" value="F:5-amino-6-(5-phosphoribosylamino)uracil reductase activity"/>
    <property type="evidence" value="ECO:0007669"/>
    <property type="project" value="InterPro"/>
</dbReference>
<organism evidence="3 4">
    <name type="scientific">Nonomuraea soli</name>
    <dbReference type="NCBI Taxonomy" id="1032476"/>
    <lineage>
        <taxon>Bacteria</taxon>
        <taxon>Bacillati</taxon>
        <taxon>Actinomycetota</taxon>
        <taxon>Actinomycetes</taxon>
        <taxon>Streptosporangiales</taxon>
        <taxon>Streptosporangiaceae</taxon>
        <taxon>Nonomuraea</taxon>
    </lineage>
</organism>
<accession>A0A7W0CLJ4</accession>
<proteinExistence type="predicted"/>
<dbReference type="InterPro" id="IPR002734">
    <property type="entry name" value="RibDG_C"/>
</dbReference>
<evidence type="ECO:0000259" key="2">
    <source>
        <dbReference type="Pfam" id="PF01872"/>
    </source>
</evidence>
<dbReference type="Pfam" id="PF01872">
    <property type="entry name" value="RibD_C"/>
    <property type="match status" value="1"/>
</dbReference>
<dbReference type="EMBL" id="JACDUR010000004">
    <property type="protein sequence ID" value="MBA2893180.1"/>
    <property type="molecule type" value="Genomic_DNA"/>
</dbReference>
<feature type="domain" description="Bacterial bifunctional deaminase-reductase C-terminal" evidence="2">
    <location>
        <begin position="3"/>
        <end position="185"/>
    </location>
</feature>
<dbReference type="PANTHER" id="PTHR38011">
    <property type="entry name" value="DIHYDROFOLATE REDUCTASE FAMILY PROTEIN (AFU_ORTHOLOGUE AFUA_8G06820)"/>
    <property type="match status" value="1"/>
</dbReference>
<evidence type="ECO:0000313" key="3">
    <source>
        <dbReference type="EMBL" id="MBA2893180.1"/>
    </source>
</evidence>
<dbReference type="GO" id="GO:0009231">
    <property type="term" value="P:riboflavin biosynthetic process"/>
    <property type="evidence" value="ECO:0007669"/>
    <property type="project" value="InterPro"/>
</dbReference>
<dbReference type="Proteomes" id="UP000530928">
    <property type="component" value="Unassembled WGS sequence"/>
</dbReference>
<dbReference type="Gene3D" id="3.40.430.10">
    <property type="entry name" value="Dihydrofolate Reductase, subunit A"/>
    <property type="match status" value="1"/>
</dbReference>
<gene>
    <name evidence="3" type="ORF">HNR30_004534</name>
</gene>
<name>A0A7W0CLJ4_9ACTN</name>
<sequence>MRLTVTTFTTLDGVAQSPGAPDEDPSGGFTHGGWVGPYADEEFGKTVGDWFTDAGAFLFGRVTYEAMAAYWSQATDESDVVTRKLNTLPKYVASRGRPVLDWAGSRLIEGDVARAVAALKAAPGGELQVHGSLGLVQTLVRAGLVDEFRLLVAPVVIGRGKRLFDDIVPTRLELVESRSTGAGVMIQVYRPEPA</sequence>
<evidence type="ECO:0000313" key="4">
    <source>
        <dbReference type="Proteomes" id="UP000530928"/>
    </source>
</evidence>
<keyword evidence="4" id="KW-1185">Reference proteome</keyword>